<dbReference type="Gene3D" id="4.10.60.10">
    <property type="entry name" value="Zinc finger, CCHC-type"/>
    <property type="match status" value="1"/>
</dbReference>
<sequence length="576" mass="64895">MDEERLLESEGEEFESDEDLGQLRQSALESLPTVISVPGSVSGEVTYPDWAEQMMQMQKVLVEEIVKLKKHIAAEQIESPKLPDGMEVDDCGVVPAQKEPIGSDSVPGTSATGQALALTGSSRHDMGKDSVLRSAVASRTPAQDRLKKILGDRDSEFNLPKHVHWRATHVDSIKFPKLDIKLLHNGEVAFNLWHRTIMDAIDAQDCAFLINGEDPPESYVNNDRDKRLATKKVKLFIMSHLDLHYQGIVGSMSDPKEILTTLGKYCEPTSKTFINNLMQQFARMNFESQLETPLEFINRFDELVRKVRQINPEIMNEPYIKQTFMGAIRDTHTYQRELDNDAGFGLNHLKNMLVDEFNEIEQMSVLDRSLRKGTLIAKGSKTTSWPSSKRGGRAFQSERGPRGGSQHRNGAGSSSQAIEGPRRGRTIRDNPINKKVVCYNCGRKGHPYRLCRSKLRKCYNCGQLTTHLAAECPEPKRVPGPSFTPSQKFKERTGKGMKRMPKLVQMKLGDAKRVQNHLTRTGQPSTFYIAGDTNLPDTTKTWVVMGDDEQQEVALINYSRERIGQAAMHVSEEPWE</sequence>
<dbReference type="SMART" id="SM00343">
    <property type="entry name" value="ZnF_C2HC"/>
    <property type="match status" value="2"/>
</dbReference>
<keyword evidence="1" id="KW-0863">Zinc-finger</keyword>
<dbReference type="InterPro" id="IPR036875">
    <property type="entry name" value="Znf_CCHC_sf"/>
</dbReference>
<keyword evidence="1" id="KW-0479">Metal-binding</keyword>
<feature type="compositionally biased region" description="Acidic residues" evidence="2">
    <location>
        <begin position="9"/>
        <end position="20"/>
    </location>
</feature>
<dbReference type="SUPFAM" id="SSF57756">
    <property type="entry name" value="Retrovirus zinc finger-like domains"/>
    <property type="match status" value="1"/>
</dbReference>
<feature type="region of interest" description="Disordered" evidence="2">
    <location>
        <begin position="377"/>
        <end position="428"/>
    </location>
</feature>
<dbReference type="GO" id="GO:0008270">
    <property type="term" value="F:zinc ion binding"/>
    <property type="evidence" value="ECO:0007669"/>
    <property type="project" value="UniProtKB-KW"/>
</dbReference>
<feature type="region of interest" description="Disordered" evidence="2">
    <location>
        <begin position="1"/>
        <end position="20"/>
    </location>
</feature>
<accession>A0A0A9W3A2</accession>
<dbReference type="EMBL" id="GBHO01042671">
    <property type="protein sequence ID" value="JAG00933.1"/>
    <property type="molecule type" value="Transcribed_RNA"/>
</dbReference>
<evidence type="ECO:0000313" key="5">
    <source>
        <dbReference type="EMBL" id="JAG00933.1"/>
    </source>
</evidence>
<keyword evidence="1" id="KW-0862">Zinc</keyword>
<feature type="compositionally biased region" description="Polar residues" evidence="2">
    <location>
        <begin position="406"/>
        <end position="417"/>
    </location>
</feature>
<dbReference type="PROSITE" id="PS50158">
    <property type="entry name" value="ZF_CCHC"/>
    <property type="match status" value="1"/>
</dbReference>
<evidence type="ECO:0000256" key="1">
    <source>
        <dbReference type="PROSITE-ProRule" id="PRU00047"/>
    </source>
</evidence>
<evidence type="ECO:0000313" key="4">
    <source>
        <dbReference type="EMBL" id="JAG00926.1"/>
    </source>
</evidence>
<proteinExistence type="predicted"/>
<reference evidence="5" key="1">
    <citation type="journal article" date="2014" name="PLoS ONE">
        <title>Transcriptome-Based Identification of ABC Transporters in the Western Tarnished Plant Bug Lygus hesperus.</title>
        <authorList>
            <person name="Hull J.J."/>
            <person name="Chaney K."/>
            <person name="Geib S.M."/>
            <person name="Fabrick J.A."/>
            <person name="Brent C.S."/>
            <person name="Walsh D."/>
            <person name="Lavine L.C."/>
        </authorList>
    </citation>
    <scope>NUCLEOTIDE SEQUENCE</scope>
</reference>
<dbReference type="AlphaFoldDB" id="A0A0A9W3A2"/>
<dbReference type="InterPro" id="IPR001878">
    <property type="entry name" value="Znf_CCHC"/>
</dbReference>
<reference evidence="5" key="2">
    <citation type="submission" date="2014-07" db="EMBL/GenBank/DDBJ databases">
        <authorList>
            <person name="Hull J."/>
        </authorList>
    </citation>
    <scope>NUCLEOTIDE SEQUENCE</scope>
</reference>
<dbReference type="EMBL" id="GBHO01042678">
    <property type="protein sequence ID" value="JAG00926.1"/>
    <property type="molecule type" value="Transcribed_RNA"/>
</dbReference>
<protein>
    <submittedName>
        <fullName evidence="5">Gag-Pol polyprotein</fullName>
    </submittedName>
</protein>
<evidence type="ECO:0000259" key="3">
    <source>
        <dbReference type="PROSITE" id="PS50158"/>
    </source>
</evidence>
<gene>
    <name evidence="4" type="ORF">CM83_41140</name>
    <name evidence="5" type="ORF">CM83_41145</name>
</gene>
<feature type="domain" description="CCHC-type" evidence="3">
    <location>
        <begin position="438"/>
        <end position="453"/>
    </location>
</feature>
<dbReference type="GO" id="GO:0003676">
    <property type="term" value="F:nucleic acid binding"/>
    <property type="evidence" value="ECO:0007669"/>
    <property type="project" value="InterPro"/>
</dbReference>
<organism evidence="5">
    <name type="scientific">Lygus hesperus</name>
    <name type="common">Western plant bug</name>
    <dbReference type="NCBI Taxonomy" id="30085"/>
    <lineage>
        <taxon>Eukaryota</taxon>
        <taxon>Metazoa</taxon>
        <taxon>Ecdysozoa</taxon>
        <taxon>Arthropoda</taxon>
        <taxon>Hexapoda</taxon>
        <taxon>Insecta</taxon>
        <taxon>Pterygota</taxon>
        <taxon>Neoptera</taxon>
        <taxon>Paraneoptera</taxon>
        <taxon>Hemiptera</taxon>
        <taxon>Heteroptera</taxon>
        <taxon>Panheteroptera</taxon>
        <taxon>Cimicomorpha</taxon>
        <taxon>Miridae</taxon>
        <taxon>Mirini</taxon>
        <taxon>Lygus</taxon>
    </lineage>
</organism>
<evidence type="ECO:0000256" key="2">
    <source>
        <dbReference type="SAM" id="MobiDB-lite"/>
    </source>
</evidence>
<name>A0A0A9W3A2_LYGHE</name>